<dbReference type="PROSITE" id="PS51910">
    <property type="entry name" value="GH18_2"/>
    <property type="match status" value="1"/>
</dbReference>
<dbReference type="InterPro" id="IPR001223">
    <property type="entry name" value="Glyco_hydro18_cat"/>
</dbReference>
<proteinExistence type="inferred from homology"/>
<dbReference type="EMBL" id="CP045997">
    <property type="protein sequence ID" value="QHV97155.1"/>
    <property type="molecule type" value="Genomic_DNA"/>
</dbReference>
<dbReference type="PROSITE" id="PS50915">
    <property type="entry name" value="CRYSTALLIN_BETA_GAMMA"/>
    <property type="match status" value="1"/>
</dbReference>
<dbReference type="SUPFAM" id="SSF49695">
    <property type="entry name" value="gamma-Crystallin-like"/>
    <property type="match status" value="1"/>
</dbReference>
<dbReference type="AlphaFoldDB" id="A0A6P1VWM2"/>
<dbReference type="InterPro" id="IPR001064">
    <property type="entry name" value="Beta/gamma_crystallin"/>
</dbReference>
<dbReference type="PROSITE" id="PS51257">
    <property type="entry name" value="PROKAR_LIPOPROTEIN"/>
    <property type="match status" value="1"/>
</dbReference>
<comment type="similarity">
    <text evidence="2">Belongs to the beta/gamma-crystallin family.</text>
</comment>
<dbReference type="EC" id="3.2.1.96" evidence="3"/>
<name>A0A6P1VWM2_9BACT</name>
<evidence type="ECO:0000256" key="1">
    <source>
        <dbReference type="ARBA" id="ARBA00009336"/>
    </source>
</evidence>
<dbReference type="InterPro" id="IPR017853">
    <property type="entry name" value="GH"/>
</dbReference>
<accession>A0A6P1VWM2</accession>
<keyword evidence="6" id="KW-0378">Hydrolase</keyword>
<keyword evidence="5" id="KW-0677">Repeat</keyword>
<sequence length="402" mass="44330">MKYFSIIACLMLMTLSCQEKNPVDSIAPIRAEAKNGSARAAGQYNEIMAGYYRTGADRADHPEKLTTMLDLPTDLDMVVVFTVNTSATSNYWNVLKDTYVPELHKRGTKVIYTVGGINLPSGYTHDATGYDKYAKFLIDNFLIKYNVDGLDFDIEDSPSGQTLTDKVGIVTALSKYVGPKSGTGKLLIYDTNQNGTTPFFGAIYDKIDYVFLQAYGRSATSVNGTYTNTYASKLPLNKFLPGFSFHEERGNFHDVHSPDDQKGIAYDYANWNLGKKGGIFAYAIDRDIADQQTDTSPAPDYKVTKNLLDILHGNGVQFYRDYNYSGPVSSYLKKGTYTGFQLSVAGVTNDWASSVKIPAGWKVTMYEGDNFSGQSWVLTANKSSFGSLSPSANDKISSVKIE</sequence>
<dbReference type="Pfam" id="PF23916">
    <property type="entry name" value="TIM-barrel_EndoS"/>
    <property type="match status" value="1"/>
</dbReference>
<evidence type="ECO:0000256" key="6">
    <source>
        <dbReference type="ARBA" id="ARBA00022801"/>
    </source>
</evidence>
<evidence type="ECO:0000259" key="10">
    <source>
        <dbReference type="PROSITE" id="PS51910"/>
    </source>
</evidence>
<gene>
    <name evidence="11" type="ORF">GJR95_20030</name>
</gene>
<dbReference type="InterPro" id="IPR011024">
    <property type="entry name" value="G_crystallin-like"/>
</dbReference>
<dbReference type="InterPro" id="IPR057016">
    <property type="entry name" value="EndoS_F2-like_TIM-barrel"/>
</dbReference>
<keyword evidence="4" id="KW-0732">Signal</keyword>
<dbReference type="GO" id="GO:0005975">
    <property type="term" value="P:carbohydrate metabolic process"/>
    <property type="evidence" value="ECO:0007669"/>
    <property type="project" value="InterPro"/>
</dbReference>
<evidence type="ECO:0000256" key="8">
    <source>
        <dbReference type="ARBA" id="ARBA00034414"/>
    </source>
</evidence>
<feature type="domain" description="GH18" evidence="10">
    <location>
        <begin position="46"/>
        <end position="311"/>
    </location>
</feature>
<evidence type="ECO:0000256" key="2">
    <source>
        <dbReference type="ARBA" id="ARBA00009646"/>
    </source>
</evidence>
<dbReference type="RefSeq" id="WP_162387565.1">
    <property type="nucleotide sequence ID" value="NZ_CP045997.1"/>
</dbReference>
<dbReference type="Gene3D" id="3.20.20.80">
    <property type="entry name" value="Glycosidases"/>
    <property type="match status" value="1"/>
</dbReference>
<dbReference type="SUPFAM" id="SSF51445">
    <property type="entry name" value="(Trans)glycosidases"/>
    <property type="match status" value="1"/>
</dbReference>
<dbReference type="SMART" id="SM00247">
    <property type="entry name" value="XTALbg"/>
    <property type="match status" value="1"/>
</dbReference>
<feature type="domain" description="Beta/gamma crystallin 'Greek key'" evidence="9">
    <location>
        <begin position="361"/>
        <end position="402"/>
    </location>
</feature>
<evidence type="ECO:0000256" key="3">
    <source>
        <dbReference type="ARBA" id="ARBA00012566"/>
    </source>
</evidence>
<evidence type="ECO:0000256" key="7">
    <source>
        <dbReference type="ARBA" id="ARBA00023295"/>
    </source>
</evidence>
<dbReference type="Proteomes" id="UP000464577">
    <property type="component" value="Chromosome"/>
</dbReference>
<keyword evidence="7" id="KW-0326">Glycosidase</keyword>
<dbReference type="Gene3D" id="2.60.20.10">
    <property type="entry name" value="Crystallins"/>
    <property type="match status" value="1"/>
</dbReference>
<comment type="catalytic activity">
    <reaction evidence="8">
        <text>an N(4)-(oligosaccharide-(1-&gt;3)-[oligosaccharide-(1-&gt;6)]-beta-D-Man-(1-&gt;4)-beta-D-GlcNAc-(1-&gt;4)-alpha-D-GlcNAc)-L-asparaginyl-[protein] + H2O = an oligosaccharide-(1-&gt;3)-[oligosaccharide-(1-&gt;6)]-beta-D-Man-(1-&gt;4)-D-GlcNAc + N(4)-(N-acetyl-beta-D-glucosaminyl)-L-asparaginyl-[protein]</text>
        <dbReference type="Rhea" id="RHEA:73067"/>
        <dbReference type="Rhea" id="RHEA-COMP:12603"/>
        <dbReference type="Rhea" id="RHEA-COMP:18176"/>
        <dbReference type="ChEBI" id="CHEBI:15377"/>
        <dbReference type="ChEBI" id="CHEBI:132248"/>
        <dbReference type="ChEBI" id="CHEBI:192714"/>
        <dbReference type="ChEBI" id="CHEBI:192715"/>
        <dbReference type="EC" id="3.2.1.96"/>
    </reaction>
</comment>
<comment type="similarity">
    <text evidence="1">Belongs to the glycosyl hydrolase 18 family.</text>
</comment>
<dbReference type="PROSITE" id="PS01095">
    <property type="entry name" value="GH18_1"/>
    <property type="match status" value="1"/>
</dbReference>
<evidence type="ECO:0000313" key="12">
    <source>
        <dbReference type="Proteomes" id="UP000464577"/>
    </source>
</evidence>
<evidence type="ECO:0000256" key="4">
    <source>
        <dbReference type="ARBA" id="ARBA00022729"/>
    </source>
</evidence>
<evidence type="ECO:0000256" key="5">
    <source>
        <dbReference type="ARBA" id="ARBA00022737"/>
    </source>
</evidence>
<dbReference type="KEGG" id="senf:GJR95_20030"/>
<organism evidence="11 12">
    <name type="scientific">Spirosoma endbachense</name>
    <dbReference type="NCBI Taxonomy" id="2666025"/>
    <lineage>
        <taxon>Bacteria</taxon>
        <taxon>Pseudomonadati</taxon>
        <taxon>Bacteroidota</taxon>
        <taxon>Cytophagia</taxon>
        <taxon>Cytophagales</taxon>
        <taxon>Cytophagaceae</taxon>
        <taxon>Spirosoma</taxon>
    </lineage>
</organism>
<evidence type="ECO:0000313" key="11">
    <source>
        <dbReference type="EMBL" id="QHV97155.1"/>
    </source>
</evidence>
<reference evidence="11 12" key="1">
    <citation type="submission" date="2019-11" db="EMBL/GenBank/DDBJ databases">
        <title>Spirosoma endbachense sp. nov., isolated from a natural salt meadow.</title>
        <authorList>
            <person name="Rojas J."/>
            <person name="Ambika Manirajan B."/>
            <person name="Ratering S."/>
            <person name="Suarez C."/>
            <person name="Geissler-Plaum R."/>
            <person name="Schnell S."/>
        </authorList>
    </citation>
    <scope>NUCLEOTIDE SEQUENCE [LARGE SCALE GENOMIC DNA]</scope>
    <source>
        <strain evidence="11 12">I-24</strain>
    </source>
</reference>
<evidence type="ECO:0000259" key="9">
    <source>
        <dbReference type="PROSITE" id="PS50915"/>
    </source>
</evidence>
<dbReference type="GO" id="GO:0033925">
    <property type="term" value="F:mannosyl-glycoprotein endo-beta-N-acetylglucosaminidase activity"/>
    <property type="evidence" value="ECO:0007669"/>
    <property type="project" value="UniProtKB-EC"/>
</dbReference>
<keyword evidence="12" id="KW-1185">Reference proteome</keyword>
<protein>
    <recommendedName>
        <fullName evidence="3">mannosyl-glycoprotein endo-beta-N-acetylglucosaminidase</fullName>
        <ecNumber evidence="3">3.2.1.96</ecNumber>
    </recommendedName>
</protein>
<dbReference type="InterPro" id="IPR001579">
    <property type="entry name" value="Glyco_hydro_18_chit_AS"/>
</dbReference>